<dbReference type="EMBL" id="AP022586">
    <property type="protein sequence ID" value="BBY18330.1"/>
    <property type="molecule type" value="Genomic_DNA"/>
</dbReference>
<dbReference type="InterPro" id="IPR004869">
    <property type="entry name" value="MMPL_dom"/>
</dbReference>
<dbReference type="PROSITE" id="PS50156">
    <property type="entry name" value="SSD"/>
    <property type="match status" value="1"/>
</dbReference>
<dbReference type="Proteomes" id="UP000466607">
    <property type="component" value="Chromosome"/>
</dbReference>
<dbReference type="InterPro" id="IPR000731">
    <property type="entry name" value="SSD"/>
</dbReference>
<feature type="compositionally biased region" description="Polar residues" evidence="7">
    <location>
        <begin position="1002"/>
        <end position="1016"/>
    </location>
</feature>
<keyword evidence="3" id="KW-1003">Cell membrane</keyword>
<dbReference type="Gene3D" id="1.20.1640.10">
    <property type="entry name" value="Multidrug efflux transporter AcrB transmembrane domain"/>
    <property type="match status" value="2"/>
</dbReference>
<evidence type="ECO:0000256" key="7">
    <source>
        <dbReference type="SAM" id="MobiDB-lite"/>
    </source>
</evidence>
<evidence type="ECO:0000256" key="2">
    <source>
        <dbReference type="ARBA" id="ARBA00010157"/>
    </source>
</evidence>
<sequence>MRRLADFVVRWPWAVIGVWVAMAIALPLTFPSLGEMSQRHPLVVLPADAPSSVTAEKMAEAFQESGNDDLLLVALINENGLTPADEAAYRKLVDALRDGVTDVVSVQDFVSTPQLRSFLTSEDKTTWVLPVSLEGELGTPRAFDSFNRVAELVERTVPDSRADGGLTVYLTGPAATVADLTVAGEQDRLPIEIAIAVLVLAVLLVVYRSVVTMLLPLMTIGSSLVIAQAAAAGYSHLTGSGVSNQSIIFLSAIMAGAGTDYAVFLISRYHDYLRSGHDDDQAVKAAMISIGKVITASAMTVGFTFLLLSFAKMGVFKTVGVSSAIGIGVAFLAGVTLLPAVLVLAGPRGWVKPRRELTARFWRRSGIRIVRRPVAHLVSSLLVLALLAGLGVVARYNYDDRKVVPASASSSIGYAALERHFPISQSIPEYILIQSPRDLRTPRALADLEQLASRVAQRPDVGLVSGITRPLGEVPQEFRATFQAGIVGDRLADGSTQIGQRTGDLNRLTDGATTLADSLADVRGQINTIAPSIQDLVNTFSSVRAEYGGDALVRDVEIAAKLVASVNALGNAMGVNFRAVKDLFAWIGPVLTALQGNAVCDANPSCRDTRMQFERLVAARQDGSLDEINGLAQELQGVEDRQTLNTAVKKLNAAMANVAKAVNAMGLDRPGGPQAGLTQLQQGANRLASGSREVAGGVDELVEQVKVIAAGLNEASTFLLTMRDNASDPAQAGFNIPAEVLNLPDFQKAAAAYISPDGRSVRYLVQTKLNPFSPEAMDQVDEITDIARGAQPNTTLADATISMGGFPVALRDTRDYYQQDIRFIIAATLLVVLLTLMVLLRAVIAPLYLVGSVVVSYFAAIGLGVLTFQVILGQELHWSVPPLAFVVLVAVGADYNMLFVSRLRDESPHSVRYGVIRTLGSTGGVITAAGLIFAASMAGLLFSSIGLVVQGGFVIGVGILLDTFVVRTITVPAIAALVGRANWWPSRVGPRRPQPRTPVGVGQTSEITNRSGQEQG</sequence>
<evidence type="ECO:0000256" key="4">
    <source>
        <dbReference type="ARBA" id="ARBA00022692"/>
    </source>
</evidence>
<dbReference type="InterPro" id="IPR050545">
    <property type="entry name" value="Mycobact_MmpL"/>
</dbReference>
<feature type="transmembrane region" description="Helical" evidence="8">
    <location>
        <begin position="883"/>
        <end position="903"/>
    </location>
</feature>
<feature type="transmembrane region" description="Helical" evidence="8">
    <location>
        <begin position="12"/>
        <end position="30"/>
    </location>
</feature>
<keyword evidence="6 8" id="KW-0472">Membrane</keyword>
<keyword evidence="5 8" id="KW-1133">Transmembrane helix</keyword>
<reference evidence="10 11" key="1">
    <citation type="journal article" date="2019" name="Emerg. Microbes Infect.">
        <title>Comprehensive subspecies identification of 175 nontuberculous mycobacteria species based on 7547 genomic profiles.</title>
        <authorList>
            <person name="Matsumoto Y."/>
            <person name="Kinjo T."/>
            <person name="Motooka D."/>
            <person name="Nabeya D."/>
            <person name="Jung N."/>
            <person name="Uechi K."/>
            <person name="Horii T."/>
            <person name="Iida T."/>
            <person name="Fujita J."/>
            <person name="Nakamura S."/>
        </authorList>
    </citation>
    <scope>NUCLEOTIDE SEQUENCE [LARGE SCALE GENOMIC DNA]</scope>
    <source>
        <strain evidence="10 11">JCM 17423</strain>
    </source>
</reference>
<keyword evidence="4 8" id="KW-0812">Transmembrane</keyword>
<feature type="transmembrane region" description="Helical" evidence="8">
    <location>
        <begin position="323"/>
        <end position="345"/>
    </location>
</feature>
<feature type="transmembrane region" description="Helical" evidence="8">
    <location>
        <begin position="287"/>
        <end position="311"/>
    </location>
</feature>
<dbReference type="Pfam" id="PF03176">
    <property type="entry name" value="MMPL"/>
    <property type="match status" value="2"/>
</dbReference>
<organism evidence="10 11">
    <name type="scientific">Mycolicibacterium litorale</name>
    <dbReference type="NCBI Taxonomy" id="758802"/>
    <lineage>
        <taxon>Bacteria</taxon>
        <taxon>Bacillati</taxon>
        <taxon>Actinomycetota</taxon>
        <taxon>Actinomycetes</taxon>
        <taxon>Mycobacteriales</taxon>
        <taxon>Mycobacteriaceae</taxon>
        <taxon>Mycolicibacterium</taxon>
    </lineage>
</organism>
<evidence type="ECO:0000256" key="3">
    <source>
        <dbReference type="ARBA" id="ARBA00022475"/>
    </source>
</evidence>
<evidence type="ECO:0000313" key="10">
    <source>
        <dbReference type="EMBL" id="BBY18330.1"/>
    </source>
</evidence>
<keyword evidence="11" id="KW-1185">Reference proteome</keyword>
<accession>A0AAD1MV35</accession>
<feature type="transmembrane region" description="Helical" evidence="8">
    <location>
        <begin position="847"/>
        <end position="871"/>
    </location>
</feature>
<comment type="similarity">
    <text evidence="2">Belongs to the resistance-nodulation-cell division (RND) (TC 2.A.6) family. MmpL subfamily.</text>
</comment>
<dbReference type="GO" id="GO:0005886">
    <property type="term" value="C:plasma membrane"/>
    <property type="evidence" value="ECO:0007669"/>
    <property type="project" value="UniProtKB-SubCell"/>
</dbReference>
<proteinExistence type="inferred from homology"/>
<feature type="region of interest" description="Disordered" evidence="7">
    <location>
        <begin position="987"/>
        <end position="1016"/>
    </location>
</feature>
<evidence type="ECO:0000256" key="8">
    <source>
        <dbReference type="SAM" id="Phobius"/>
    </source>
</evidence>
<evidence type="ECO:0000256" key="6">
    <source>
        <dbReference type="ARBA" id="ARBA00023136"/>
    </source>
</evidence>
<gene>
    <name evidence="10" type="ORF">MLIT_39220</name>
</gene>
<evidence type="ECO:0000259" key="9">
    <source>
        <dbReference type="PROSITE" id="PS50156"/>
    </source>
</evidence>
<feature type="transmembrane region" description="Helical" evidence="8">
    <location>
        <begin position="821"/>
        <end position="840"/>
    </location>
</feature>
<dbReference type="PANTHER" id="PTHR33406">
    <property type="entry name" value="MEMBRANE PROTEIN MJ1562-RELATED"/>
    <property type="match status" value="1"/>
</dbReference>
<dbReference type="NCBIfam" id="TIGR00833">
    <property type="entry name" value="actII"/>
    <property type="match status" value="1"/>
</dbReference>
<dbReference type="PANTHER" id="PTHR33406:SF6">
    <property type="entry name" value="MEMBRANE PROTEIN YDGH-RELATED"/>
    <property type="match status" value="1"/>
</dbReference>
<feature type="transmembrane region" description="Helical" evidence="8">
    <location>
        <begin position="246"/>
        <end position="266"/>
    </location>
</feature>
<dbReference type="AlphaFoldDB" id="A0AAD1MV35"/>
<dbReference type="RefSeq" id="WP_134058199.1">
    <property type="nucleotide sequence ID" value="NZ_AP022586.1"/>
</dbReference>
<dbReference type="SUPFAM" id="SSF82866">
    <property type="entry name" value="Multidrug efflux transporter AcrB transmembrane domain"/>
    <property type="match status" value="2"/>
</dbReference>
<feature type="transmembrane region" description="Helical" evidence="8">
    <location>
        <begin position="924"/>
        <end position="947"/>
    </location>
</feature>
<evidence type="ECO:0000256" key="1">
    <source>
        <dbReference type="ARBA" id="ARBA00004651"/>
    </source>
</evidence>
<name>A0AAD1MV35_9MYCO</name>
<feature type="transmembrane region" description="Helical" evidence="8">
    <location>
        <begin position="189"/>
        <end position="207"/>
    </location>
</feature>
<feature type="transmembrane region" description="Helical" evidence="8">
    <location>
        <begin position="214"/>
        <end position="234"/>
    </location>
</feature>
<comment type="subcellular location">
    <subcellularLocation>
        <location evidence="1">Cell membrane</location>
        <topology evidence="1">Multi-pass membrane protein</topology>
    </subcellularLocation>
</comment>
<dbReference type="InterPro" id="IPR004707">
    <property type="entry name" value="MmpL_fam"/>
</dbReference>
<protein>
    <submittedName>
        <fullName evidence="10">Membrane protein</fullName>
    </submittedName>
</protein>
<evidence type="ECO:0000313" key="11">
    <source>
        <dbReference type="Proteomes" id="UP000466607"/>
    </source>
</evidence>
<feature type="transmembrane region" description="Helical" evidence="8">
    <location>
        <begin position="374"/>
        <end position="394"/>
    </location>
</feature>
<feature type="domain" description="SSD" evidence="9">
    <location>
        <begin position="198"/>
        <end position="344"/>
    </location>
</feature>
<dbReference type="FunFam" id="1.20.1640.10:FF:000018">
    <property type="entry name" value="Transmembrane transport protein MmpL10"/>
    <property type="match status" value="1"/>
</dbReference>
<evidence type="ECO:0000256" key="5">
    <source>
        <dbReference type="ARBA" id="ARBA00022989"/>
    </source>
</evidence>